<dbReference type="GeneTree" id="ENSGT00980000198790"/>
<evidence type="ECO:0000256" key="1">
    <source>
        <dbReference type="SAM" id="Coils"/>
    </source>
</evidence>
<evidence type="ECO:0000313" key="3">
    <source>
        <dbReference type="Proteomes" id="UP001501920"/>
    </source>
</evidence>
<evidence type="ECO:0000313" key="2">
    <source>
        <dbReference type="Ensembl" id="ENSPNAP00000069482.1"/>
    </source>
</evidence>
<organism evidence="2 3">
    <name type="scientific">Pygocentrus nattereri</name>
    <name type="common">Red-bellied piranha</name>
    <dbReference type="NCBI Taxonomy" id="42514"/>
    <lineage>
        <taxon>Eukaryota</taxon>
        <taxon>Metazoa</taxon>
        <taxon>Chordata</taxon>
        <taxon>Craniata</taxon>
        <taxon>Vertebrata</taxon>
        <taxon>Euteleostomi</taxon>
        <taxon>Actinopterygii</taxon>
        <taxon>Neopterygii</taxon>
        <taxon>Teleostei</taxon>
        <taxon>Ostariophysi</taxon>
        <taxon>Characiformes</taxon>
        <taxon>Characoidei</taxon>
        <taxon>Pygocentrus</taxon>
    </lineage>
</organism>
<feature type="coiled-coil region" evidence="1">
    <location>
        <begin position="69"/>
        <end position="124"/>
    </location>
</feature>
<name>A0AAR2L4B9_PYGNA</name>
<dbReference type="Ensembl" id="ENSPNAT00000064521.1">
    <property type="protein sequence ID" value="ENSPNAP00000069482.1"/>
    <property type="gene ID" value="ENSPNAG00000037192.1"/>
</dbReference>
<keyword evidence="1" id="KW-0175">Coiled coil</keyword>
<accession>A0AAR2L4B9</accession>
<sequence>MCGHESTDIHNKQLIKHVKHFTQSPASPDLAKELAALKSDIIQAVTSELTHALTAEFHSISRDYHSKLQTELQEMKSELLRDNASLRAELGSVVRTVSEVETSLSALSDEVVGLRARVESLSSELVRVDWFCLPAPGMPAETQRFHRTGDPLSGSSP</sequence>
<dbReference type="AlphaFoldDB" id="A0AAR2L4B9"/>
<protein>
    <submittedName>
        <fullName evidence="2">Uncharacterized protein</fullName>
    </submittedName>
</protein>
<keyword evidence="3" id="KW-1185">Reference proteome</keyword>
<proteinExistence type="predicted"/>
<reference evidence="2" key="3">
    <citation type="submission" date="2025-09" db="UniProtKB">
        <authorList>
            <consortium name="Ensembl"/>
        </authorList>
    </citation>
    <scope>IDENTIFICATION</scope>
</reference>
<reference evidence="2" key="2">
    <citation type="submission" date="2025-08" db="UniProtKB">
        <authorList>
            <consortium name="Ensembl"/>
        </authorList>
    </citation>
    <scope>IDENTIFICATION</scope>
</reference>
<dbReference type="Proteomes" id="UP001501920">
    <property type="component" value="Chromosome 5"/>
</dbReference>
<reference evidence="2 3" key="1">
    <citation type="submission" date="2020-10" db="EMBL/GenBank/DDBJ databases">
        <title>Pygocentrus nattereri (red-bellied piranha) genome, fPygNat1, primary haplotype.</title>
        <authorList>
            <person name="Myers G."/>
            <person name="Meyer A."/>
            <person name="Karagic N."/>
            <person name="Pippel M."/>
            <person name="Winkler S."/>
            <person name="Tracey A."/>
            <person name="Wood J."/>
            <person name="Formenti G."/>
            <person name="Howe K."/>
            <person name="Fedrigo O."/>
            <person name="Jarvis E.D."/>
        </authorList>
    </citation>
    <scope>NUCLEOTIDE SEQUENCE [LARGE SCALE GENOMIC DNA]</scope>
</reference>